<evidence type="ECO:0000259" key="4">
    <source>
        <dbReference type="SMART" id="SM01166"/>
    </source>
</evidence>
<keyword evidence="1 3" id="KW-0853">WD repeat</keyword>
<accession>A0A8B9Y6M3</accession>
<dbReference type="PROSITE" id="PS50082">
    <property type="entry name" value="WD_REPEATS_2"/>
    <property type="match status" value="1"/>
</dbReference>
<name>A0A8B9Y6M3_BOSMU</name>
<evidence type="ECO:0000256" key="1">
    <source>
        <dbReference type="ARBA" id="ARBA00022574"/>
    </source>
</evidence>
<dbReference type="AlphaFoldDB" id="A0A8B9Y6M3"/>
<evidence type="ECO:0000256" key="2">
    <source>
        <dbReference type="ARBA" id="ARBA00022737"/>
    </source>
</evidence>
<dbReference type="Gene3D" id="2.130.10.10">
    <property type="entry name" value="YVTN repeat-like/Quinoprotein amine dehydrogenase"/>
    <property type="match status" value="1"/>
</dbReference>
<evidence type="ECO:0000313" key="5">
    <source>
        <dbReference type="Ensembl" id="ENSBGRP00000032671.1"/>
    </source>
</evidence>
<dbReference type="SUPFAM" id="SSF50978">
    <property type="entry name" value="WD40 repeat-like"/>
    <property type="match status" value="1"/>
</dbReference>
<organism evidence="5 6">
    <name type="scientific">Bos mutus grunniens</name>
    <name type="common">Wild yak</name>
    <name type="synonym">Bos grunniens</name>
    <dbReference type="NCBI Taxonomy" id="30521"/>
    <lineage>
        <taxon>Eukaryota</taxon>
        <taxon>Metazoa</taxon>
        <taxon>Chordata</taxon>
        <taxon>Craniata</taxon>
        <taxon>Vertebrata</taxon>
        <taxon>Euteleostomi</taxon>
        <taxon>Mammalia</taxon>
        <taxon>Eutheria</taxon>
        <taxon>Laurasiatheria</taxon>
        <taxon>Artiodactyla</taxon>
        <taxon>Ruminantia</taxon>
        <taxon>Pecora</taxon>
        <taxon>Bovidae</taxon>
        <taxon>Bovinae</taxon>
        <taxon>Bos</taxon>
    </lineage>
</organism>
<reference evidence="5" key="1">
    <citation type="submission" date="2019-05" db="EMBL/GenBank/DDBJ databases">
        <authorList>
            <person name="Zhang S."/>
            <person name="Liu J."/>
        </authorList>
    </citation>
    <scope>NUCLEOTIDE SEQUENCE [LARGE SCALE GENOMIC DNA]</scope>
</reference>
<protein>
    <recommendedName>
        <fullName evidence="4">DUF1899 domain-containing protein</fullName>
    </recommendedName>
</protein>
<dbReference type="SMART" id="SM01166">
    <property type="entry name" value="DUF1899"/>
    <property type="match status" value="1"/>
</dbReference>
<evidence type="ECO:0000256" key="3">
    <source>
        <dbReference type="PROSITE-ProRule" id="PRU00221"/>
    </source>
</evidence>
<keyword evidence="6" id="KW-1185">Reference proteome</keyword>
<dbReference type="InterPro" id="IPR015505">
    <property type="entry name" value="Coronin"/>
</dbReference>
<dbReference type="GeneTree" id="ENSGT00940000155598"/>
<dbReference type="Proteomes" id="UP000694520">
    <property type="component" value="Chromosome 26"/>
</dbReference>
<dbReference type="PANTHER" id="PTHR10856">
    <property type="entry name" value="CORONIN"/>
    <property type="match status" value="1"/>
</dbReference>
<dbReference type="PANTHER" id="PTHR10856:SF2">
    <property type="entry name" value="CORONIN-2A"/>
    <property type="match status" value="1"/>
</dbReference>
<dbReference type="Ensembl" id="ENSBGRT00000037779.1">
    <property type="protein sequence ID" value="ENSBGRP00000032671.1"/>
    <property type="gene ID" value="ENSBGRG00000020513.1"/>
</dbReference>
<dbReference type="InterPro" id="IPR001680">
    <property type="entry name" value="WD40_rpt"/>
</dbReference>
<sequence length="144" mass="16383">MSQHPQYRSSKFRHIFGKPANKNCYDSVPITHSVPDNHFCAVNPNFIAVVTECTGGGKLDPDYLKVCGHRGNVLDVRWNPFNDFEITSCSEDATTKIWGISKWTSTAPRPRCFPSMTRTPTCSRWWVRERETSATMRSVPTNLT</sequence>
<dbReference type="Pfam" id="PF08953">
    <property type="entry name" value="DUF1899"/>
    <property type="match status" value="1"/>
</dbReference>
<dbReference type="InterPro" id="IPR015943">
    <property type="entry name" value="WD40/YVTN_repeat-like_dom_sf"/>
</dbReference>
<proteinExistence type="predicted"/>
<keyword evidence="2" id="KW-0677">Repeat</keyword>
<dbReference type="InterPro" id="IPR015048">
    <property type="entry name" value="DUF1899"/>
</dbReference>
<feature type="repeat" description="WD" evidence="3">
    <location>
        <begin position="66"/>
        <end position="101"/>
    </location>
</feature>
<dbReference type="GO" id="GO:0051015">
    <property type="term" value="F:actin filament binding"/>
    <property type="evidence" value="ECO:0007669"/>
    <property type="project" value="TreeGrafter"/>
</dbReference>
<evidence type="ECO:0000313" key="6">
    <source>
        <dbReference type="Proteomes" id="UP000694520"/>
    </source>
</evidence>
<dbReference type="InterPro" id="IPR036322">
    <property type="entry name" value="WD40_repeat_dom_sf"/>
</dbReference>
<reference evidence="5" key="2">
    <citation type="submission" date="2025-08" db="UniProtKB">
        <authorList>
            <consortium name="Ensembl"/>
        </authorList>
    </citation>
    <scope>IDENTIFICATION</scope>
</reference>
<feature type="domain" description="DUF1899" evidence="4">
    <location>
        <begin position="5"/>
        <end position="63"/>
    </location>
</feature>
<reference evidence="5" key="3">
    <citation type="submission" date="2025-09" db="UniProtKB">
        <authorList>
            <consortium name="Ensembl"/>
        </authorList>
    </citation>
    <scope>IDENTIFICATION</scope>
</reference>